<accession>A0ABY1PVE3</accession>
<dbReference type="InterPro" id="IPR037401">
    <property type="entry name" value="SnoaL-like"/>
</dbReference>
<dbReference type="PANTHER" id="PTHR34957:SF1">
    <property type="entry name" value="NUCLEAR TRANSPORT FACTOR 2 (NTF2) FAMILY PROTEIN"/>
    <property type="match status" value="1"/>
</dbReference>
<evidence type="ECO:0000313" key="3">
    <source>
        <dbReference type="Proteomes" id="UP001158049"/>
    </source>
</evidence>
<keyword evidence="2" id="KW-0413">Isomerase</keyword>
<evidence type="ECO:0000259" key="1">
    <source>
        <dbReference type="Pfam" id="PF13474"/>
    </source>
</evidence>
<dbReference type="InterPro" id="IPR032710">
    <property type="entry name" value="NTF2-like_dom_sf"/>
</dbReference>
<gene>
    <name evidence="2" type="ORF">SAMN06295970_101411</name>
</gene>
<dbReference type="SUPFAM" id="SSF54427">
    <property type="entry name" value="NTF2-like"/>
    <property type="match status" value="1"/>
</dbReference>
<dbReference type="GO" id="GO:0016853">
    <property type="term" value="F:isomerase activity"/>
    <property type="evidence" value="ECO:0007669"/>
    <property type="project" value="UniProtKB-KW"/>
</dbReference>
<sequence length="136" mass="14753">MGTAVDAEAAFYDAIARADINALMALWAEDDEIVCVHPGGGRLAGHAEIRASWEQIFERGGVHIGVSRLHETHNMMTAVHSIVEEVHRGENRQPDLHVIATNVFLKTAQGWRIVIHHASVAPGPAPSHQPPGTVLH</sequence>
<organism evidence="2 3">
    <name type="scientific">Noviherbaspirillum suwonense</name>
    <dbReference type="NCBI Taxonomy" id="1224511"/>
    <lineage>
        <taxon>Bacteria</taxon>
        <taxon>Pseudomonadati</taxon>
        <taxon>Pseudomonadota</taxon>
        <taxon>Betaproteobacteria</taxon>
        <taxon>Burkholderiales</taxon>
        <taxon>Oxalobacteraceae</taxon>
        <taxon>Noviherbaspirillum</taxon>
    </lineage>
</organism>
<dbReference type="Gene3D" id="3.10.450.50">
    <property type="match status" value="1"/>
</dbReference>
<dbReference type="Pfam" id="PF13474">
    <property type="entry name" value="SnoaL_3"/>
    <property type="match status" value="1"/>
</dbReference>
<keyword evidence="3" id="KW-1185">Reference proteome</keyword>
<proteinExistence type="predicted"/>
<name>A0ABY1PVE3_9BURK</name>
<evidence type="ECO:0000313" key="2">
    <source>
        <dbReference type="EMBL" id="SMP44239.1"/>
    </source>
</evidence>
<reference evidence="2 3" key="1">
    <citation type="submission" date="2017-05" db="EMBL/GenBank/DDBJ databases">
        <authorList>
            <person name="Varghese N."/>
            <person name="Submissions S."/>
        </authorList>
    </citation>
    <scope>NUCLEOTIDE SEQUENCE [LARGE SCALE GENOMIC DNA]</scope>
    <source>
        <strain evidence="2 3">DSM 26001</strain>
    </source>
</reference>
<feature type="domain" description="SnoaL-like" evidence="1">
    <location>
        <begin position="9"/>
        <end position="121"/>
    </location>
</feature>
<protein>
    <submittedName>
        <fullName evidence="2">Ketosteroid isomerase homolog</fullName>
    </submittedName>
</protein>
<dbReference type="EMBL" id="FXUL01000001">
    <property type="protein sequence ID" value="SMP44239.1"/>
    <property type="molecule type" value="Genomic_DNA"/>
</dbReference>
<dbReference type="Proteomes" id="UP001158049">
    <property type="component" value="Unassembled WGS sequence"/>
</dbReference>
<dbReference type="PANTHER" id="PTHR34957">
    <property type="entry name" value="NUCLEAR TRANSPORT FACTOR 2 (NTF2) FAMILY PROTEIN"/>
    <property type="match status" value="1"/>
</dbReference>
<comment type="caution">
    <text evidence="2">The sequence shown here is derived from an EMBL/GenBank/DDBJ whole genome shotgun (WGS) entry which is preliminary data.</text>
</comment>